<dbReference type="EMBL" id="CP144541">
    <property type="protein sequence ID" value="WVW78491.1"/>
    <property type="molecule type" value="Genomic_DNA"/>
</dbReference>
<keyword evidence="2" id="KW-1185">Reference proteome</keyword>
<gene>
    <name evidence="1" type="ORF">I302_100446</name>
</gene>
<organism evidence="1 2">
    <name type="scientific">Kwoniella bestiolae CBS 10118</name>
    <dbReference type="NCBI Taxonomy" id="1296100"/>
    <lineage>
        <taxon>Eukaryota</taxon>
        <taxon>Fungi</taxon>
        <taxon>Dikarya</taxon>
        <taxon>Basidiomycota</taxon>
        <taxon>Agaricomycotina</taxon>
        <taxon>Tremellomycetes</taxon>
        <taxon>Tremellales</taxon>
        <taxon>Cryptococcaceae</taxon>
        <taxon>Kwoniella</taxon>
    </lineage>
</organism>
<accession>A0AAJ8M4V5</accession>
<sequence length="75" mass="8181">MPWFLYLNLEDISPDKQAYCYVPPSPRLIPLTLLKSLTSQTSFSSIRGSSFPVSSSHSLPQPTALMASLPGTTIP</sequence>
<dbReference type="GeneID" id="90824307"/>
<name>A0AAJ8M4V5_9TREE</name>
<reference evidence="1" key="1">
    <citation type="submission" date="2013-07" db="EMBL/GenBank/DDBJ databases">
        <authorList>
            <consortium name="The Broad Institute Genome Sequencing Platform"/>
            <person name="Cuomo C."/>
            <person name="Litvintseva A."/>
            <person name="Chen Y."/>
            <person name="Heitman J."/>
            <person name="Sun S."/>
            <person name="Springer D."/>
            <person name="Dromer F."/>
            <person name="Young S.K."/>
            <person name="Zeng Q."/>
            <person name="Gargeya S."/>
            <person name="Fitzgerald M."/>
            <person name="Abouelleil A."/>
            <person name="Alvarado L."/>
            <person name="Berlin A.M."/>
            <person name="Chapman S.B."/>
            <person name="Dewar J."/>
            <person name="Goldberg J."/>
            <person name="Griggs A."/>
            <person name="Gujja S."/>
            <person name="Hansen M."/>
            <person name="Howarth C."/>
            <person name="Imamovic A."/>
            <person name="Larimer J."/>
            <person name="McCowan C."/>
            <person name="Murphy C."/>
            <person name="Pearson M."/>
            <person name="Priest M."/>
            <person name="Roberts A."/>
            <person name="Saif S."/>
            <person name="Shea T."/>
            <person name="Sykes S."/>
            <person name="Wortman J."/>
            <person name="Nusbaum C."/>
            <person name="Birren B."/>
        </authorList>
    </citation>
    <scope>NUCLEOTIDE SEQUENCE</scope>
    <source>
        <strain evidence="1">CBS 10118</strain>
    </source>
</reference>
<dbReference type="RefSeq" id="XP_065725152.1">
    <property type="nucleotide sequence ID" value="XM_065869080.1"/>
</dbReference>
<proteinExistence type="predicted"/>
<protein>
    <submittedName>
        <fullName evidence="1">Uncharacterized protein</fullName>
    </submittedName>
</protein>
<dbReference type="Proteomes" id="UP000092730">
    <property type="component" value="Chromosome 1"/>
</dbReference>
<reference evidence="1" key="2">
    <citation type="submission" date="2024-02" db="EMBL/GenBank/DDBJ databases">
        <title>Comparative genomics of Cryptococcus and Kwoniella reveals pathogenesis evolution and contrasting modes of karyotype evolution via chromosome fusion or intercentromeric recombination.</title>
        <authorList>
            <person name="Coelho M.A."/>
            <person name="David-Palma M."/>
            <person name="Shea T."/>
            <person name="Bowers K."/>
            <person name="McGinley-Smith S."/>
            <person name="Mohammad A.W."/>
            <person name="Gnirke A."/>
            <person name="Yurkov A.M."/>
            <person name="Nowrousian M."/>
            <person name="Sun S."/>
            <person name="Cuomo C.A."/>
            <person name="Heitman J."/>
        </authorList>
    </citation>
    <scope>NUCLEOTIDE SEQUENCE</scope>
    <source>
        <strain evidence="1">CBS 10118</strain>
    </source>
</reference>
<evidence type="ECO:0000313" key="1">
    <source>
        <dbReference type="EMBL" id="WVW78491.1"/>
    </source>
</evidence>
<dbReference type="AlphaFoldDB" id="A0AAJ8M4V5"/>
<dbReference type="KEGG" id="kbi:90824307"/>
<evidence type="ECO:0000313" key="2">
    <source>
        <dbReference type="Proteomes" id="UP000092730"/>
    </source>
</evidence>